<evidence type="ECO:0000313" key="2">
    <source>
        <dbReference type="EMBL" id="ONK62705.1"/>
    </source>
</evidence>
<sequence>MKPAGTVTAPGYPPPSSKQEPLCALSLFVPTMASLVYNASTIAVTNNITPRQHRFPSIRSPQLVSVSRRRLTVRAAETDANEVKPAAPDKAPAAASDGSSFNQLLGIKGAKQETVSSEFI</sequence>
<name>A0A5P1E9Z9_ASPOF</name>
<organism evidence="2 3">
    <name type="scientific">Asparagus officinalis</name>
    <name type="common">Garden asparagus</name>
    <dbReference type="NCBI Taxonomy" id="4686"/>
    <lineage>
        <taxon>Eukaryota</taxon>
        <taxon>Viridiplantae</taxon>
        <taxon>Streptophyta</taxon>
        <taxon>Embryophyta</taxon>
        <taxon>Tracheophyta</taxon>
        <taxon>Spermatophyta</taxon>
        <taxon>Magnoliopsida</taxon>
        <taxon>Liliopsida</taxon>
        <taxon>Asparagales</taxon>
        <taxon>Asparagaceae</taxon>
        <taxon>Asparagoideae</taxon>
        <taxon>Asparagus</taxon>
    </lineage>
</organism>
<evidence type="ECO:0000313" key="3">
    <source>
        <dbReference type="Proteomes" id="UP000243459"/>
    </source>
</evidence>
<keyword evidence="3" id="KW-1185">Reference proteome</keyword>
<protein>
    <submittedName>
        <fullName evidence="2">Uncharacterized protein</fullName>
    </submittedName>
</protein>
<evidence type="ECO:0000256" key="1">
    <source>
        <dbReference type="SAM" id="MobiDB-lite"/>
    </source>
</evidence>
<dbReference type="Gramene" id="ONK62705">
    <property type="protein sequence ID" value="ONK62705"/>
    <property type="gene ID" value="A4U43_C07F7160"/>
</dbReference>
<dbReference type="InterPro" id="IPR050475">
    <property type="entry name" value="Prenyltransferase_related"/>
</dbReference>
<dbReference type="Proteomes" id="UP000243459">
    <property type="component" value="Chromosome 7"/>
</dbReference>
<dbReference type="EMBL" id="CM007387">
    <property type="protein sequence ID" value="ONK62705.1"/>
    <property type="molecule type" value="Genomic_DNA"/>
</dbReference>
<dbReference type="PANTHER" id="PTHR42723">
    <property type="entry name" value="CHLOROPHYLL SYNTHASE"/>
    <property type="match status" value="1"/>
</dbReference>
<feature type="compositionally biased region" description="Low complexity" evidence="1">
    <location>
        <begin position="84"/>
        <end position="95"/>
    </location>
</feature>
<feature type="region of interest" description="Disordered" evidence="1">
    <location>
        <begin position="78"/>
        <end position="98"/>
    </location>
</feature>
<dbReference type="AlphaFoldDB" id="A0A5P1E9Z9"/>
<accession>A0A5P1E9Z9</accession>
<reference evidence="3" key="1">
    <citation type="journal article" date="2017" name="Nat. Commun.">
        <title>The asparagus genome sheds light on the origin and evolution of a young Y chromosome.</title>
        <authorList>
            <person name="Harkess A."/>
            <person name="Zhou J."/>
            <person name="Xu C."/>
            <person name="Bowers J.E."/>
            <person name="Van der Hulst R."/>
            <person name="Ayyampalayam S."/>
            <person name="Mercati F."/>
            <person name="Riccardi P."/>
            <person name="McKain M.R."/>
            <person name="Kakrana A."/>
            <person name="Tang H."/>
            <person name="Ray J."/>
            <person name="Groenendijk J."/>
            <person name="Arikit S."/>
            <person name="Mathioni S.M."/>
            <person name="Nakano M."/>
            <person name="Shan H."/>
            <person name="Telgmann-Rauber A."/>
            <person name="Kanno A."/>
            <person name="Yue Z."/>
            <person name="Chen H."/>
            <person name="Li W."/>
            <person name="Chen Y."/>
            <person name="Xu X."/>
            <person name="Zhang Y."/>
            <person name="Luo S."/>
            <person name="Chen H."/>
            <person name="Gao J."/>
            <person name="Mao Z."/>
            <person name="Pires J.C."/>
            <person name="Luo M."/>
            <person name="Kudrna D."/>
            <person name="Wing R.A."/>
            <person name="Meyers B.C."/>
            <person name="Yi K."/>
            <person name="Kong H."/>
            <person name="Lavrijsen P."/>
            <person name="Sunseri F."/>
            <person name="Falavigna A."/>
            <person name="Ye Y."/>
            <person name="Leebens-Mack J.H."/>
            <person name="Chen G."/>
        </authorList>
    </citation>
    <scope>NUCLEOTIDE SEQUENCE [LARGE SCALE GENOMIC DNA]</scope>
    <source>
        <strain evidence="3">cv. DH0086</strain>
    </source>
</reference>
<proteinExistence type="predicted"/>
<gene>
    <name evidence="2" type="ORF">A4U43_C07F7160</name>
</gene>
<dbReference type="PANTHER" id="PTHR42723:SF1">
    <property type="entry name" value="CHLOROPHYLL SYNTHASE, CHLOROPLASTIC"/>
    <property type="match status" value="1"/>
</dbReference>